<feature type="region of interest" description="Disordered" evidence="1">
    <location>
        <begin position="519"/>
        <end position="620"/>
    </location>
</feature>
<keyword evidence="2" id="KW-0472">Membrane</keyword>
<dbReference type="PANTHER" id="PTHR42736">
    <property type="entry name" value="PROTEIN-GLUTAMINE GAMMA-GLUTAMYLTRANSFERASE"/>
    <property type="match status" value="1"/>
</dbReference>
<feature type="transmembrane region" description="Helical" evidence="2">
    <location>
        <begin position="125"/>
        <end position="142"/>
    </location>
</feature>
<name>A0A9D1FZV4_9FIRM</name>
<dbReference type="Pfam" id="PF01841">
    <property type="entry name" value="Transglut_core"/>
    <property type="match status" value="1"/>
</dbReference>
<feature type="transmembrane region" description="Helical" evidence="2">
    <location>
        <begin position="176"/>
        <end position="198"/>
    </location>
</feature>
<dbReference type="InterPro" id="IPR038765">
    <property type="entry name" value="Papain-like_cys_pep_sf"/>
</dbReference>
<evidence type="ECO:0000256" key="1">
    <source>
        <dbReference type="SAM" id="MobiDB-lite"/>
    </source>
</evidence>
<accession>A0A9D1FZV4</accession>
<evidence type="ECO:0000259" key="3">
    <source>
        <dbReference type="SMART" id="SM00460"/>
    </source>
</evidence>
<dbReference type="InterPro" id="IPR002931">
    <property type="entry name" value="Transglutaminase-like"/>
</dbReference>
<sequence>MSIRAKKAVELLAAALVAALFSGSIAHIAAGALGIATGAARLYLAAACASVPVAACFFHKWAGLAAGCAGVAALALLYRAEAASAFRALGAAAVSLSDWGPFALGVGAALLSLLAFALCRARGGAYPAFALLAVVLVMAWELDADFSLWRAFPALVALCAMLAAGANGPAGLARSLVPVALASALLATVLVPGGRVVYPPLEQAAQTARALFEDYFRFTHSRVAYSLYMDGYKPLGEALGGPATPYTDAVMRVETEEPVLYLRGSIRDTYTGSAWTDDSVKSRYLFIDPVRLGVRAGVFETRPENGDAFREARASVTFLSEGTSTLFVPHRVTDIEAPVSMAVYFNTAGEVFLPRDVEAGDTYSFTALVPQSEAVLAQYSGTTALEEAGARLTALPASLDARVYELAASLTALASTDFAKAAAIRDYLRENYAYTLEGAYVDPSQDFVSAFLFDLREGYCTYFASAMAVLARAAGLQSRYVEGYRVSPEGGVALVTGEDAHAWAEVYIEGLGWLVFEATPGNGSQGGGSDGAQEAGATPTPPGGVGIPTPTPDPGTSAPSPTPSPAPLDGASGNTPTPSPDAGANPPTPTPDSGANAPTPTPDPGANSPTPPPDSERDQPPPSLAWLWWLLGILALLALAAFALWRRYRASDPVHVAASVRDRDVKLLIWYRALLGVFAAEGQFPENGESPERFAHRMRAAGLATESFERFASAVTAARYAGKAASGEQLEWAAAAYAELAAQLRPRERARYVYARLLHGLGDYAHIP</sequence>
<keyword evidence="2" id="KW-1133">Transmembrane helix</keyword>
<dbReference type="Gene3D" id="3.10.620.30">
    <property type="match status" value="1"/>
</dbReference>
<protein>
    <recommendedName>
        <fullName evidence="3">Transglutaminase-like domain-containing protein</fullName>
    </recommendedName>
</protein>
<gene>
    <name evidence="4" type="ORF">IAA84_02950</name>
</gene>
<feature type="transmembrane region" description="Helical" evidence="2">
    <location>
        <begin position="61"/>
        <end position="79"/>
    </location>
</feature>
<dbReference type="SUPFAM" id="SSF54001">
    <property type="entry name" value="Cysteine proteinases"/>
    <property type="match status" value="1"/>
</dbReference>
<evidence type="ECO:0000313" key="5">
    <source>
        <dbReference type="Proteomes" id="UP000824140"/>
    </source>
</evidence>
<dbReference type="AlphaFoldDB" id="A0A9D1FZV4"/>
<dbReference type="InterPro" id="IPR052901">
    <property type="entry name" value="Bact_TGase-like"/>
</dbReference>
<feature type="transmembrane region" description="Helical" evidence="2">
    <location>
        <begin position="626"/>
        <end position="645"/>
    </location>
</feature>
<feature type="compositionally biased region" description="Pro residues" evidence="1">
    <location>
        <begin position="599"/>
        <end position="613"/>
    </location>
</feature>
<dbReference type="PANTHER" id="PTHR42736:SF1">
    <property type="entry name" value="PROTEIN-GLUTAMINE GAMMA-GLUTAMYLTRANSFERASE"/>
    <property type="match status" value="1"/>
</dbReference>
<comment type="caution">
    <text evidence="4">The sequence shown here is derived from an EMBL/GenBank/DDBJ whole genome shotgun (WGS) entry which is preliminary data.</text>
</comment>
<evidence type="ECO:0000313" key="4">
    <source>
        <dbReference type="EMBL" id="HIS91955.1"/>
    </source>
</evidence>
<dbReference type="Proteomes" id="UP000824140">
    <property type="component" value="Unassembled WGS sequence"/>
</dbReference>
<proteinExistence type="predicted"/>
<dbReference type="EMBL" id="DVJN01000060">
    <property type="protein sequence ID" value="HIS91955.1"/>
    <property type="molecule type" value="Genomic_DNA"/>
</dbReference>
<reference evidence="4" key="1">
    <citation type="submission" date="2020-10" db="EMBL/GenBank/DDBJ databases">
        <authorList>
            <person name="Gilroy R."/>
        </authorList>
    </citation>
    <scope>NUCLEOTIDE SEQUENCE</scope>
    <source>
        <strain evidence="4">13766</strain>
    </source>
</reference>
<feature type="transmembrane region" description="Helical" evidence="2">
    <location>
        <begin position="148"/>
        <end position="164"/>
    </location>
</feature>
<evidence type="ECO:0000256" key="2">
    <source>
        <dbReference type="SAM" id="Phobius"/>
    </source>
</evidence>
<keyword evidence="2" id="KW-0812">Transmembrane</keyword>
<feature type="transmembrane region" description="Helical" evidence="2">
    <location>
        <begin position="99"/>
        <end position="118"/>
    </location>
</feature>
<dbReference type="SMART" id="SM00460">
    <property type="entry name" value="TGc"/>
    <property type="match status" value="1"/>
</dbReference>
<reference evidence="4" key="2">
    <citation type="journal article" date="2021" name="PeerJ">
        <title>Extensive microbial diversity within the chicken gut microbiome revealed by metagenomics and culture.</title>
        <authorList>
            <person name="Gilroy R."/>
            <person name="Ravi A."/>
            <person name="Getino M."/>
            <person name="Pursley I."/>
            <person name="Horton D.L."/>
            <person name="Alikhan N.F."/>
            <person name="Baker D."/>
            <person name="Gharbi K."/>
            <person name="Hall N."/>
            <person name="Watson M."/>
            <person name="Adriaenssens E.M."/>
            <person name="Foster-Nyarko E."/>
            <person name="Jarju S."/>
            <person name="Secka A."/>
            <person name="Antonio M."/>
            <person name="Oren A."/>
            <person name="Chaudhuri R.R."/>
            <person name="La Ragione R."/>
            <person name="Hildebrand F."/>
            <person name="Pallen M.J."/>
        </authorList>
    </citation>
    <scope>NUCLEOTIDE SEQUENCE</scope>
    <source>
        <strain evidence="4">13766</strain>
    </source>
</reference>
<organism evidence="4 5">
    <name type="scientific">Candidatus Alectryocaccomicrobium excrementavium</name>
    <dbReference type="NCBI Taxonomy" id="2840668"/>
    <lineage>
        <taxon>Bacteria</taxon>
        <taxon>Bacillati</taxon>
        <taxon>Bacillota</taxon>
        <taxon>Clostridia</taxon>
        <taxon>Candidatus Alectryocaccomicrobium</taxon>
    </lineage>
</organism>
<feature type="domain" description="Transglutaminase-like" evidence="3">
    <location>
        <begin position="452"/>
        <end position="520"/>
    </location>
</feature>